<sequence>MASKGPKIYRLDLGRIVVDGNRQPIIHVATLTLKDEGQDNHSMQVHVDGYTLAQWDLGSHGDRDSTGGEQFFSLNDQKMLQLTLPLLEDGKDSPRESLLKTVQVFLLKHEHFHTAVNYLSKDVGMRHVPLEHRLPKPLDVPAPEQTFAWHQPQGLPGSSLMGPPVRNPGRASSQGLQGRHRQSPALPVQRPYSVNSNRNNVPIDPNYRFQPNLRRGPRASFPQNGLSRRHHLPNKSPVVEAIGTMAQQYQFPIRRASMAGNAPSGFPLHHNGREPVTSVHQDRRDTDYVHDDFHHHIAHKESAYLARHIPSSASKTYLYQPSPSSSMPRETPAPRPRPRSAVGRLVRVQVLDPYVEHNHPHSQRRTRWEFALTLLPSTKVWELCVHAASYLNQHFEAGMDGTNLSAQGADGIAFGDQETVSEMVNPEETVFLAERNPPVMVQPNHAGFHMSSSDPLQPDWASPTPNPDVSDPASSRNKRRKLHLDAIDEDDQVPPPRELPFSSFTPTPLLRPSNRCDDIWLPFSQSAEVFTWAALLYEEKLQAAAEILESTDPSQKDYKEKVYQAAVHGYDFQVQLREKCSEVLRRSS</sequence>
<proteinExistence type="predicted"/>
<feature type="region of interest" description="Disordered" evidence="1">
    <location>
        <begin position="315"/>
        <end position="340"/>
    </location>
</feature>
<evidence type="ECO:0000313" key="2">
    <source>
        <dbReference type="EMBL" id="KAL1862642.1"/>
    </source>
</evidence>
<reference evidence="2 3" key="1">
    <citation type="journal article" date="2024" name="IMA Fungus">
        <title>IMA Genome - F19 : A genome assembly and annotation guide to empower mycologists, including annotated draft genome sequences of Ceratocystis pirilliformis, Diaporthe australafricana, Fusarium ophioides, Paecilomyces lecythidis, and Sporothrix stenoceras.</title>
        <authorList>
            <person name="Aylward J."/>
            <person name="Wilson A.M."/>
            <person name="Visagie C.M."/>
            <person name="Spraker J."/>
            <person name="Barnes I."/>
            <person name="Buitendag C."/>
            <person name="Ceriani C."/>
            <person name="Del Mar Angel L."/>
            <person name="du Plessis D."/>
            <person name="Fuchs T."/>
            <person name="Gasser K."/>
            <person name="Kramer D."/>
            <person name="Li W."/>
            <person name="Munsamy K."/>
            <person name="Piso A."/>
            <person name="Price J.L."/>
            <person name="Sonnekus B."/>
            <person name="Thomas C."/>
            <person name="van der Nest A."/>
            <person name="van Dijk A."/>
            <person name="van Heerden A."/>
            <person name="van Vuuren N."/>
            <person name="Yilmaz N."/>
            <person name="Duong T.A."/>
            <person name="van der Merwe N.A."/>
            <person name="Wingfield M.J."/>
            <person name="Wingfield B.D."/>
        </authorList>
    </citation>
    <scope>NUCLEOTIDE SEQUENCE [LARGE SCALE GENOMIC DNA]</scope>
    <source>
        <strain evidence="2 3">CMW 18300</strain>
    </source>
</reference>
<organism evidence="2 3">
    <name type="scientific">Diaporthe australafricana</name>
    <dbReference type="NCBI Taxonomy" id="127596"/>
    <lineage>
        <taxon>Eukaryota</taxon>
        <taxon>Fungi</taxon>
        <taxon>Dikarya</taxon>
        <taxon>Ascomycota</taxon>
        <taxon>Pezizomycotina</taxon>
        <taxon>Sordariomycetes</taxon>
        <taxon>Sordariomycetidae</taxon>
        <taxon>Diaporthales</taxon>
        <taxon>Diaporthaceae</taxon>
        <taxon>Diaporthe</taxon>
    </lineage>
</organism>
<gene>
    <name evidence="2" type="ORF">Daus18300_008440</name>
</gene>
<dbReference type="Proteomes" id="UP001583177">
    <property type="component" value="Unassembled WGS sequence"/>
</dbReference>
<keyword evidence="3" id="KW-1185">Reference proteome</keyword>
<feature type="compositionally biased region" description="Polar residues" evidence="1">
    <location>
        <begin position="315"/>
        <end position="327"/>
    </location>
</feature>
<evidence type="ECO:0000313" key="3">
    <source>
        <dbReference type="Proteomes" id="UP001583177"/>
    </source>
</evidence>
<comment type="caution">
    <text evidence="2">The sequence shown here is derived from an EMBL/GenBank/DDBJ whole genome shotgun (WGS) entry which is preliminary data.</text>
</comment>
<protein>
    <submittedName>
        <fullName evidence="2">Uncharacterized protein</fullName>
    </submittedName>
</protein>
<feature type="region of interest" description="Disordered" evidence="1">
    <location>
        <begin position="151"/>
        <end position="231"/>
    </location>
</feature>
<accession>A0ABR3WI49</accession>
<dbReference type="EMBL" id="JAWRVE010000079">
    <property type="protein sequence ID" value="KAL1862642.1"/>
    <property type="molecule type" value="Genomic_DNA"/>
</dbReference>
<name>A0ABR3WI49_9PEZI</name>
<evidence type="ECO:0000256" key="1">
    <source>
        <dbReference type="SAM" id="MobiDB-lite"/>
    </source>
</evidence>
<feature type="region of interest" description="Disordered" evidence="1">
    <location>
        <begin position="444"/>
        <end position="507"/>
    </location>
</feature>